<keyword evidence="2" id="KW-0813">Transport</keyword>
<keyword evidence="15" id="KW-1185">Reference proteome</keyword>
<feature type="domain" description="ABC transporter" evidence="12">
    <location>
        <begin position="795"/>
        <end position="1039"/>
    </location>
</feature>
<feature type="transmembrane region" description="Helical" evidence="11">
    <location>
        <begin position="624"/>
        <end position="649"/>
    </location>
</feature>
<keyword evidence="9" id="KW-0325">Glycoprotein</keyword>
<sequence>MVWDNCSKIPWSDPWHRDNFDPCFSQLFIEGLVPGVVVASSATVLILGLLRYRFGGQGQTRHYASYGNYASLLCQRSAQLQHQVQGQYGAVGPSSDRRSSSQTTDGFIDNDSIDSDDNDNDNDCYDSRNLPEFETLIDSSLVDHDGNDVSSSANSHAYRNAALSTRDALLTMFTAAQAILGLLLYRDGSNKSHMSIYEIVLWIWAIVLCVYLLCRRNVLAPSPSPHLRLVYLVALFIDFFKARTAILAYYRGRIAAFPVIAALMASVSLLLFVASFTQQRRRHGRPSNAPVGAHDTRPPAPEKTASISQLLFFSWMDPMIWLGYKRPLEPSDVYELMPEDHSAAICAKWRRDNREYARRNGGDNRSITLRLFWFFRYRLMVQCIWTLGNTIFIFTGPFLLKRILAYMEDTSIYTREQAFWCVAGLLVGGTISTVCQSQALWIGRKIGLHIKSIIVGEVYAKSLRRRDAANSERSSSSFEGDSSNADDNDNDSDSNGEATSTGKITNLMAVDAHKISEIAAYLHFLYYLPAEVIITIIMLYQLLGMASVAGLCTLLVIVPAQWWSVNVWSRYQDQLMKASDKRMNITNEILQGVRIIKFFAWESQFEKQVADVRNGELTVLRKRYLILTFSIVIFFMAPVFITLTTFGVYTKAMGKQLTASIAFTALALFKALRSPIDQLPDFISFALQSKVSLDRVAKFLSEEETPKYELSKITKRARENAVHGDRKPSFAEVVGATDIGFINASFSWRSAAAATAATATLSTAMISVTTTAVGSTDNVPAAASETAPLLPASLVATTSIAAASTTEFELCDLTVSFPVGKLSIIAGPTGCGKTSLLMALLGEMRLTAGQVMVPGAASNGTRTVIGEDPANPFALREAVAYVAQQAWLLNDTIRGNILFGLPFDEQRYHEVIRMCALSRDFEILEAGDMTEVGERGVALSGGQKQRICLARAVYSPARHVIMDDCLSAVDAHTAKHLYDNCLMSVYMSERTRILVTHAVGLTIKGASAVVVMQEGRVAASGSPAEVLRSGKLSEETLRKADEEQQNAATRAEAKSEANKGKAVDAGNVSSNDDKTMDQRFDGICGANEKSSLDDDNKKKEESGNAQERGTENSEMGKLTTEEEWSRGHVQWRVYLAYFKASGGLTFWIALTLLFLLTQGLLVAQDWWLREWAASYSRSHLQPDQQPTATLGHISGLAVPVTYHATSYDSTSRSALALLSSSSNAVVSLASSAIGDSEGGNGSNRVNLAYFIGVYVAIALASVFVISGRSLLQFWGSLKASKYMHERLLHTVLRAPVRFFDTTPVGRLINRFSKDMETIDQALNSSLAIFLTELIASFAILIVIAVITPAFTLGAVIIAVIYWIIGVLYLSTSREIKRFESVTKSPIYTQFGETINGVSTIRAYGQESRFRAASHVKVDDNNRPFIYVWGANRWLSIRVDLAGALVSFLAGLLALTATGRMDAGLAGLSLSYALNFTEHILWVVRFYSVNEMNLNSVERVVEYLDIEPEAPVSIPDRVPPPEWPASGHISVKDLQLRYAENQPPVIRGISFEVQPREKVGIVGRTGAGKSTLTLAMFRFMEASAGQISIDGIDISQIGVGDLRSRLTIIPQDPVLFTGTIRSNLDPFNEHGDDELWLALRRAHLLGEEDQPSTRPSSSDSKPRHGRREQHPISSRASTIGDDAVSETTDAIGSSNLAAAAAATTNNAVTLGRTISDLEMAVSENGSNFSQGQRQLIALARALVKRTRVIILDEATASVDFDTDARIQTTIRNEFTDSTLLCIAHRLRTIVDYDKVLVLDQGQIVEYDTPYNLLSKSEGLFKHMCLKSGEYDHLFSAAERKHHQAVE</sequence>
<dbReference type="EMBL" id="JANBOH010000014">
    <property type="protein sequence ID" value="KAJ1647994.1"/>
    <property type="molecule type" value="Genomic_DNA"/>
</dbReference>
<dbReference type="InterPro" id="IPR050173">
    <property type="entry name" value="ABC_transporter_C-like"/>
</dbReference>
<dbReference type="InterPro" id="IPR003439">
    <property type="entry name" value="ABC_transporter-like_ATP-bd"/>
</dbReference>
<feature type="compositionally biased region" description="Basic and acidic residues" evidence="10">
    <location>
        <begin position="1051"/>
        <end position="1062"/>
    </location>
</feature>
<organism evidence="14 15">
    <name type="scientific">Coemansia asiatica</name>
    <dbReference type="NCBI Taxonomy" id="1052880"/>
    <lineage>
        <taxon>Eukaryota</taxon>
        <taxon>Fungi</taxon>
        <taxon>Fungi incertae sedis</taxon>
        <taxon>Zoopagomycota</taxon>
        <taxon>Kickxellomycotina</taxon>
        <taxon>Kickxellomycetes</taxon>
        <taxon>Kickxellales</taxon>
        <taxon>Kickxellaceae</taxon>
        <taxon>Coemansia</taxon>
    </lineage>
</organism>
<feature type="transmembrane region" description="Helical" evidence="11">
    <location>
        <begin position="1326"/>
        <end position="1346"/>
    </location>
</feature>
<dbReference type="InterPro" id="IPR036640">
    <property type="entry name" value="ABC1_TM_sf"/>
</dbReference>
<dbReference type="SUPFAM" id="SSF52540">
    <property type="entry name" value="P-loop containing nucleoside triphosphate hydrolases"/>
    <property type="match status" value="2"/>
</dbReference>
<evidence type="ECO:0000256" key="2">
    <source>
        <dbReference type="ARBA" id="ARBA00022448"/>
    </source>
</evidence>
<evidence type="ECO:0000256" key="10">
    <source>
        <dbReference type="SAM" id="MobiDB-lite"/>
    </source>
</evidence>
<dbReference type="GO" id="GO:0005524">
    <property type="term" value="F:ATP binding"/>
    <property type="evidence" value="ECO:0007669"/>
    <property type="project" value="UniProtKB-KW"/>
</dbReference>
<feature type="domain" description="ABC transmembrane type-1" evidence="13">
    <location>
        <begin position="384"/>
        <end position="688"/>
    </location>
</feature>
<feature type="region of interest" description="Disordered" evidence="10">
    <location>
        <begin position="282"/>
        <end position="302"/>
    </location>
</feature>
<feature type="transmembrane region" description="Helical" evidence="11">
    <location>
        <begin position="32"/>
        <end position="52"/>
    </location>
</feature>
<dbReference type="CDD" id="cd03244">
    <property type="entry name" value="ABCC_MRP_domain2"/>
    <property type="match status" value="1"/>
</dbReference>
<feature type="transmembrane region" description="Helical" evidence="11">
    <location>
        <begin position="1134"/>
        <end position="1156"/>
    </location>
</feature>
<name>A0A9W7XQH3_9FUNG</name>
<feature type="compositionally biased region" description="Basic and acidic residues" evidence="10">
    <location>
        <begin position="1031"/>
        <end position="1042"/>
    </location>
</feature>
<comment type="caution">
    <text evidence="14">The sequence shown here is derived from an EMBL/GenBank/DDBJ whole genome shotgun (WGS) entry which is preliminary data.</text>
</comment>
<dbReference type="Pfam" id="PF00664">
    <property type="entry name" value="ABC_membrane"/>
    <property type="match status" value="2"/>
</dbReference>
<dbReference type="CDD" id="cd03250">
    <property type="entry name" value="ABCC_MRP_domain1"/>
    <property type="match status" value="1"/>
</dbReference>
<feature type="transmembrane region" description="Helical" evidence="11">
    <location>
        <begin position="548"/>
        <end position="568"/>
    </location>
</feature>
<gene>
    <name evidence="14" type="primary">YBT1</name>
    <name evidence="14" type="ORF">LPJ64_000679</name>
</gene>
<feature type="region of interest" description="Disordered" evidence="10">
    <location>
        <begin position="85"/>
        <end position="121"/>
    </location>
</feature>
<feature type="compositionally biased region" description="Low complexity" evidence="10">
    <location>
        <begin position="471"/>
        <end position="483"/>
    </location>
</feature>
<feature type="region of interest" description="Disordered" evidence="10">
    <location>
        <begin position="1645"/>
        <end position="1680"/>
    </location>
</feature>
<evidence type="ECO:0000256" key="11">
    <source>
        <dbReference type="SAM" id="Phobius"/>
    </source>
</evidence>
<evidence type="ECO:0000313" key="14">
    <source>
        <dbReference type="EMBL" id="KAJ1647994.1"/>
    </source>
</evidence>
<feature type="transmembrane region" description="Helical" evidence="11">
    <location>
        <begin position="1352"/>
        <end position="1370"/>
    </location>
</feature>
<evidence type="ECO:0000256" key="4">
    <source>
        <dbReference type="ARBA" id="ARBA00022737"/>
    </source>
</evidence>
<protein>
    <submittedName>
        <fullName evidence="14">Transporter of the ATP-binding cassette (ABC)</fullName>
    </submittedName>
</protein>
<dbReference type="SUPFAM" id="SSF90123">
    <property type="entry name" value="ABC transporter transmembrane region"/>
    <property type="match status" value="2"/>
</dbReference>
<dbReference type="GO" id="GO:0140359">
    <property type="term" value="F:ABC-type transporter activity"/>
    <property type="evidence" value="ECO:0007669"/>
    <property type="project" value="InterPro"/>
</dbReference>
<dbReference type="PROSITE" id="PS00211">
    <property type="entry name" value="ABC_TRANSPORTER_1"/>
    <property type="match status" value="2"/>
</dbReference>
<dbReference type="SMART" id="SM00382">
    <property type="entry name" value="AAA"/>
    <property type="match status" value="2"/>
</dbReference>
<keyword evidence="4" id="KW-0677">Repeat</keyword>
<keyword evidence="5" id="KW-0547">Nucleotide-binding</keyword>
<feature type="region of interest" description="Disordered" evidence="10">
    <location>
        <begin position="1020"/>
        <end position="1119"/>
    </location>
</feature>
<evidence type="ECO:0000256" key="3">
    <source>
        <dbReference type="ARBA" id="ARBA00022692"/>
    </source>
</evidence>
<evidence type="ECO:0000256" key="5">
    <source>
        <dbReference type="ARBA" id="ARBA00022741"/>
    </source>
</evidence>
<keyword evidence="8 11" id="KW-0472">Membrane</keyword>
<dbReference type="Gene3D" id="3.40.50.300">
    <property type="entry name" value="P-loop containing nucleotide triphosphate hydrolases"/>
    <property type="match status" value="2"/>
</dbReference>
<dbReference type="InterPro" id="IPR003593">
    <property type="entry name" value="AAA+_ATPase"/>
</dbReference>
<dbReference type="CDD" id="cd18604">
    <property type="entry name" value="ABC_6TM_VMR1_D2_like"/>
    <property type="match status" value="1"/>
</dbReference>
<accession>A0A9W7XQH3</accession>
<feature type="compositionally biased region" description="Basic and acidic residues" evidence="10">
    <location>
        <begin position="1090"/>
        <end position="1102"/>
    </location>
</feature>
<dbReference type="Pfam" id="PF00005">
    <property type="entry name" value="ABC_tran"/>
    <property type="match status" value="2"/>
</dbReference>
<feature type="domain" description="ABC transporter" evidence="12">
    <location>
        <begin position="1528"/>
        <end position="1824"/>
    </location>
</feature>
<evidence type="ECO:0000256" key="6">
    <source>
        <dbReference type="ARBA" id="ARBA00022840"/>
    </source>
</evidence>
<feature type="transmembrane region" description="Helical" evidence="11">
    <location>
        <begin position="379"/>
        <end position="399"/>
    </location>
</feature>
<feature type="transmembrane region" description="Helical" evidence="11">
    <location>
        <begin position="168"/>
        <end position="184"/>
    </location>
</feature>
<dbReference type="Gene3D" id="1.20.1560.10">
    <property type="entry name" value="ABC transporter type 1, transmembrane domain"/>
    <property type="match status" value="2"/>
</dbReference>
<reference evidence="14" key="1">
    <citation type="submission" date="2022-07" db="EMBL/GenBank/DDBJ databases">
        <title>Phylogenomic reconstructions and comparative analyses of Kickxellomycotina fungi.</title>
        <authorList>
            <person name="Reynolds N.K."/>
            <person name="Stajich J.E."/>
            <person name="Barry K."/>
            <person name="Grigoriev I.V."/>
            <person name="Crous P."/>
            <person name="Smith M.E."/>
        </authorList>
    </citation>
    <scope>NUCLEOTIDE SEQUENCE</scope>
    <source>
        <strain evidence="14">NBRC 105413</strain>
    </source>
</reference>
<dbReference type="PANTHER" id="PTHR24223:SF353">
    <property type="entry name" value="ABC TRANSPORTER ATP-BINDING PROTEIN_PERMEASE VMR1-RELATED"/>
    <property type="match status" value="1"/>
</dbReference>
<evidence type="ECO:0000256" key="8">
    <source>
        <dbReference type="ARBA" id="ARBA00023136"/>
    </source>
</evidence>
<evidence type="ECO:0000259" key="13">
    <source>
        <dbReference type="PROSITE" id="PS50929"/>
    </source>
</evidence>
<feature type="transmembrane region" description="Helical" evidence="11">
    <location>
        <begin position="1247"/>
        <end position="1271"/>
    </location>
</feature>
<feature type="compositionally biased region" description="Acidic residues" evidence="10">
    <location>
        <begin position="111"/>
        <end position="121"/>
    </location>
</feature>
<feature type="transmembrane region" description="Helical" evidence="11">
    <location>
        <begin position="196"/>
        <end position="214"/>
    </location>
</feature>
<keyword evidence="3 11" id="KW-0812">Transmembrane</keyword>
<dbReference type="CDD" id="cd18596">
    <property type="entry name" value="ABC_6TM_VMR1_D1_like"/>
    <property type="match status" value="1"/>
</dbReference>
<evidence type="ECO:0000256" key="7">
    <source>
        <dbReference type="ARBA" id="ARBA00022989"/>
    </source>
</evidence>
<feature type="transmembrane region" description="Helical" evidence="11">
    <location>
        <begin position="1438"/>
        <end position="1456"/>
    </location>
</feature>
<dbReference type="FunFam" id="3.40.50.300:FF:000825">
    <property type="entry name" value="ABC bile acid transporter"/>
    <property type="match status" value="1"/>
</dbReference>
<dbReference type="InterPro" id="IPR011527">
    <property type="entry name" value="ABC1_TM_dom"/>
</dbReference>
<proteinExistence type="predicted"/>
<feature type="domain" description="ABC transmembrane type-1" evidence="13">
    <location>
        <begin position="1214"/>
        <end position="1487"/>
    </location>
</feature>
<feature type="transmembrane region" description="Helical" evidence="11">
    <location>
        <begin position="226"/>
        <end position="250"/>
    </location>
</feature>
<feature type="region of interest" description="Disordered" evidence="10">
    <location>
        <begin position="471"/>
        <end position="498"/>
    </location>
</feature>
<dbReference type="Proteomes" id="UP001145021">
    <property type="component" value="Unassembled WGS sequence"/>
</dbReference>
<keyword evidence="7 11" id="KW-1133">Transmembrane helix</keyword>
<feature type="compositionally biased region" description="Acidic residues" evidence="10">
    <location>
        <begin position="484"/>
        <end position="494"/>
    </location>
</feature>
<dbReference type="InterPro" id="IPR017871">
    <property type="entry name" value="ABC_transporter-like_CS"/>
</dbReference>
<feature type="transmembrane region" description="Helical" evidence="11">
    <location>
        <begin position="256"/>
        <end position="276"/>
    </location>
</feature>
<dbReference type="GO" id="GO:0000329">
    <property type="term" value="C:fungal-type vacuole membrane"/>
    <property type="evidence" value="ECO:0007669"/>
    <property type="project" value="TreeGrafter"/>
</dbReference>
<keyword evidence="6 14" id="KW-0067">ATP-binding</keyword>
<comment type="subcellular location">
    <subcellularLocation>
        <location evidence="1">Membrane</location>
        <topology evidence="1">Multi-pass membrane protein</topology>
    </subcellularLocation>
</comment>
<dbReference type="PANTHER" id="PTHR24223">
    <property type="entry name" value="ATP-BINDING CASSETTE SUB-FAMILY C"/>
    <property type="match status" value="1"/>
</dbReference>
<feature type="compositionally biased region" description="Basic and acidic residues" evidence="10">
    <location>
        <begin position="1071"/>
        <end position="1080"/>
    </location>
</feature>
<evidence type="ECO:0000256" key="1">
    <source>
        <dbReference type="ARBA" id="ARBA00004141"/>
    </source>
</evidence>
<dbReference type="PROSITE" id="PS50893">
    <property type="entry name" value="ABC_TRANSPORTER_2"/>
    <property type="match status" value="2"/>
</dbReference>
<evidence type="ECO:0000259" key="12">
    <source>
        <dbReference type="PROSITE" id="PS50893"/>
    </source>
</evidence>
<dbReference type="GO" id="GO:0016887">
    <property type="term" value="F:ATP hydrolysis activity"/>
    <property type="evidence" value="ECO:0007669"/>
    <property type="project" value="InterPro"/>
</dbReference>
<evidence type="ECO:0000256" key="9">
    <source>
        <dbReference type="ARBA" id="ARBA00023180"/>
    </source>
</evidence>
<feature type="transmembrane region" description="Helical" evidence="11">
    <location>
        <begin position="524"/>
        <end position="542"/>
    </location>
</feature>
<dbReference type="PROSITE" id="PS50929">
    <property type="entry name" value="ABC_TM1F"/>
    <property type="match status" value="2"/>
</dbReference>
<dbReference type="InterPro" id="IPR027417">
    <property type="entry name" value="P-loop_NTPase"/>
</dbReference>
<evidence type="ECO:0000313" key="15">
    <source>
        <dbReference type="Proteomes" id="UP001145021"/>
    </source>
</evidence>
<feature type="transmembrane region" description="Helical" evidence="11">
    <location>
        <begin position="419"/>
        <end position="442"/>
    </location>
</feature>